<evidence type="ECO:0000313" key="3">
    <source>
        <dbReference type="Proteomes" id="UP001183629"/>
    </source>
</evidence>
<dbReference type="EMBL" id="JAVDYC010000001">
    <property type="protein sequence ID" value="MDR7325377.1"/>
    <property type="molecule type" value="Genomic_DNA"/>
</dbReference>
<comment type="caution">
    <text evidence="2">The sequence shown here is derived from an EMBL/GenBank/DDBJ whole genome shotgun (WGS) entry which is preliminary data.</text>
</comment>
<feature type="region of interest" description="Disordered" evidence="1">
    <location>
        <begin position="1"/>
        <end position="70"/>
    </location>
</feature>
<feature type="region of interest" description="Disordered" evidence="1">
    <location>
        <begin position="153"/>
        <end position="181"/>
    </location>
</feature>
<sequence length="286" mass="29955">MAGHPEACATSAAHGGRAPNHGTFPGVHRNTGIAAGRTGQPGERGPRAPGFARRRFPVSRGGGRDVARPGRDVARRRFRCRAAAVAGSHNPVPVRVAPVRVAPVPRVPVRGPRVRAVAVPDLVRLPSPVSGGNGSQVPVSAWLRFPASRRWSSRCRGSGPRGGRVGLGDPRGPVPAVRGGRTGLGSDGRWRFAWPRFRWSVPIRVAWLRRSVVIRGGWFRGSAADSCGLVAAVGGDSWGLVPRVGGGFVWPGCGGRRRSARPGPDGRRRLGQAAVPAVAGGRAGPR</sequence>
<protein>
    <submittedName>
        <fullName evidence="2">Uncharacterized protein</fullName>
    </submittedName>
</protein>
<evidence type="ECO:0000313" key="2">
    <source>
        <dbReference type="EMBL" id="MDR7325377.1"/>
    </source>
</evidence>
<organism evidence="2 3">
    <name type="scientific">Catenuloplanes niger</name>
    <dbReference type="NCBI Taxonomy" id="587534"/>
    <lineage>
        <taxon>Bacteria</taxon>
        <taxon>Bacillati</taxon>
        <taxon>Actinomycetota</taxon>
        <taxon>Actinomycetes</taxon>
        <taxon>Micromonosporales</taxon>
        <taxon>Micromonosporaceae</taxon>
        <taxon>Catenuloplanes</taxon>
    </lineage>
</organism>
<keyword evidence="3" id="KW-1185">Reference proteome</keyword>
<name>A0AAE4CVF8_9ACTN</name>
<accession>A0AAE4CVF8</accession>
<dbReference type="Proteomes" id="UP001183629">
    <property type="component" value="Unassembled WGS sequence"/>
</dbReference>
<feature type="region of interest" description="Disordered" evidence="1">
    <location>
        <begin position="255"/>
        <end position="286"/>
    </location>
</feature>
<dbReference type="AlphaFoldDB" id="A0AAE4CVF8"/>
<reference evidence="2 3" key="1">
    <citation type="submission" date="2023-07" db="EMBL/GenBank/DDBJ databases">
        <title>Sequencing the genomes of 1000 actinobacteria strains.</title>
        <authorList>
            <person name="Klenk H.-P."/>
        </authorList>
    </citation>
    <scope>NUCLEOTIDE SEQUENCE [LARGE SCALE GENOMIC DNA]</scope>
    <source>
        <strain evidence="2 3">DSM 44711</strain>
    </source>
</reference>
<gene>
    <name evidence="2" type="ORF">J2S44_005627</name>
</gene>
<proteinExistence type="predicted"/>
<evidence type="ECO:0000256" key="1">
    <source>
        <dbReference type="SAM" id="MobiDB-lite"/>
    </source>
</evidence>